<feature type="compositionally biased region" description="Low complexity" evidence="1">
    <location>
        <begin position="182"/>
        <end position="200"/>
    </location>
</feature>
<dbReference type="OrthoDB" id="8954335at2759"/>
<evidence type="ECO:0000256" key="1">
    <source>
        <dbReference type="SAM" id="MobiDB-lite"/>
    </source>
</evidence>
<dbReference type="InterPro" id="IPR027417">
    <property type="entry name" value="P-loop_NTPase"/>
</dbReference>
<protein>
    <recommendedName>
        <fullName evidence="4">G domain-containing protein</fullName>
    </recommendedName>
</protein>
<feature type="compositionally biased region" description="Pro residues" evidence="1">
    <location>
        <begin position="228"/>
        <end position="238"/>
    </location>
</feature>
<organism evidence="2 3">
    <name type="scientific">Fusarium duplospermum</name>
    <dbReference type="NCBI Taxonomy" id="1325734"/>
    <lineage>
        <taxon>Eukaryota</taxon>
        <taxon>Fungi</taxon>
        <taxon>Dikarya</taxon>
        <taxon>Ascomycota</taxon>
        <taxon>Pezizomycotina</taxon>
        <taxon>Sordariomycetes</taxon>
        <taxon>Hypocreomycetidae</taxon>
        <taxon>Hypocreales</taxon>
        <taxon>Nectriaceae</taxon>
        <taxon>Fusarium</taxon>
        <taxon>Fusarium solani species complex</taxon>
    </lineage>
</organism>
<dbReference type="Gene3D" id="3.40.50.300">
    <property type="entry name" value="P-loop containing nucleotide triphosphate hydrolases"/>
    <property type="match status" value="1"/>
</dbReference>
<name>A0A428P6B0_9HYPO</name>
<proteinExistence type="predicted"/>
<feature type="region of interest" description="Disordered" evidence="1">
    <location>
        <begin position="181"/>
        <end position="238"/>
    </location>
</feature>
<gene>
    <name evidence="2" type="ORF">CEP54_012837</name>
</gene>
<dbReference type="CDD" id="cd00882">
    <property type="entry name" value="Ras_like_GTPase"/>
    <property type="match status" value="1"/>
</dbReference>
<evidence type="ECO:0000313" key="3">
    <source>
        <dbReference type="Proteomes" id="UP000288168"/>
    </source>
</evidence>
<dbReference type="EMBL" id="NKCI01000194">
    <property type="protein sequence ID" value="RSL48581.1"/>
    <property type="molecule type" value="Genomic_DNA"/>
</dbReference>
<dbReference type="SUPFAM" id="SSF52540">
    <property type="entry name" value="P-loop containing nucleoside triphosphate hydrolases"/>
    <property type="match status" value="1"/>
</dbReference>
<keyword evidence="3" id="KW-1185">Reference proteome</keyword>
<evidence type="ECO:0000313" key="2">
    <source>
        <dbReference type="EMBL" id="RSL48581.1"/>
    </source>
</evidence>
<reference evidence="2 3" key="1">
    <citation type="submission" date="2017-06" db="EMBL/GenBank/DDBJ databases">
        <title>Comparative genomic analysis of Ambrosia Fusariam Clade fungi.</title>
        <authorList>
            <person name="Stajich J.E."/>
            <person name="Carrillo J."/>
            <person name="Kijimoto T."/>
            <person name="Eskalen A."/>
            <person name="O'Donnell K."/>
            <person name="Kasson M."/>
        </authorList>
    </citation>
    <scope>NUCLEOTIDE SEQUENCE [LARGE SCALE GENOMIC DNA]</scope>
    <source>
        <strain evidence="2 3">NRRL62584</strain>
    </source>
</reference>
<dbReference type="Proteomes" id="UP000288168">
    <property type="component" value="Unassembled WGS sequence"/>
</dbReference>
<sequence>MEVTGLVVSCVEISGVALKAVNRLDGLIQRFETSSASLNALKAQDADSSSSLAIATGDAQVQIQDAVEAGRAIIRELEMEILEVLEEDTTREKDKELSKTAKARLLWHDDQVQRWSELLHRQTSALMLILHTQQLLREQTATPLATEEIATGLEAISFDVKQNTIPKQWIEFGEHLGKGLSEEVSSSQSSETKVPSSSTSIFSFGDDNNLKKTASDGKQPKQAQRSPPRQPTTAPPPRQLFDIAEESVKHYRRLLSAETESLVPECPRLRVVLIGKTGVGKSTLCSKVLGIPYEGADELHGKRTPADRIKEALTYPGVNDHLELHDSGGFEAGADDTIKETVEYISSNQSGDLASQIHCIWYVISCASQRPIQAIDEKFLTGQLVNTGEIPIFAIFTQYDVLVEQIQKRYKLLDMQSAEEKAYEYFNTNLEGRLKSIVGDNPRFSICRVAVADTEEWMPKYTTTDSMGSHALVQKMTQQLRSRDLQILWVATQQRDNWAKLIDGISNNLSLFWTARRITKVSYLPYICLVGLDVVWKILHSKAIKCWGITSWESWHSNKALDSIFQATGTVKILFNASLLIYNCFGSIFLPEISKIVMKMVIGVHLIGYYLRELQDRKGSPLTEKEVKAAMRNFEESVERDKMTREITEEIARIPFEERDCTGDVTKASIWIAKEAAIGSLEPLFEEMRRKDQG</sequence>
<evidence type="ECO:0008006" key="4">
    <source>
        <dbReference type="Google" id="ProtNLM"/>
    </source>
</evidence>
<accession>A0A428P6B0</accession>
<dbReference type="AlphaFoldDB" id="A0A428P6B0"/>
<feature type="compositionally biased region" description="Basic and acidic residues" evidence="1">
    <location>
        <begin position="208"/>
        <end position="219"/>
    </location>
</feature>
<comment type="caution">
    <text evidence="2">The sequence shown here is derived from an EMBL/GenBank/DDBJ whole genome shotgun (WGS) entry which is preliminary data.</text>
</comment>